<accession>A0AAN0JCK4</accession>
<protein>
    <recommendedName>
        <fullName evidence="3">Death domain-containing protein</fullName>
    </recommendedName>
</protein>
<evidence type="ECO:0000313" key="2">
    <source>
        <dbReference type="Proteomes" id="UP000007879"/>
    </source>
</evidence>
<dbReference type="Gene3D" id="1.10.533.10">
    <property type="entry name" value="Death Domain, Fas"/>
    <property type="match status" value="1"/>
</dbReference>
<dbReference type="RefSeq" id="XP_019854438.1">
    <property type="nucleotide sequence ID" value="XM_019998879.1"/>
</dbReference>
<dbReference type="InterPro" id="IPR011029">
    <property type="entry name" value="DEATH-like_dom_sf"/>
</dbReference>
<keyword evidence="2" id="KW-1185">Reference proteome</keyword>
<evidence type="ECO:0008006" key="3">
    <source>
        <dbReference type="Google" id="ProtNLM"/>
    </source>
</evidence>
<dbReference type="EnsemblMetazoa" id="XM_019998879.1">
    <property type="protein sequence ID" value="XP_019854438.1"/>
    <property type="gene ID" value="LOC109583494"/>
</dbReference>
<evidence type="ECO:0000313" key="1">
    <source>
        <dbReference type="EnsemblMetazoa" id="XP_019854438.1"/>
    </source>
</evidence>
<reference evidence="2" key="1">
    <citation type="journal article" date="2010" name="Nature">
        <title>The Amphimedon queenslandica genome and the evolution of animal complexity.</title>
        <authorList>
            <person name="Srivastava M."/>
            <person name="Simakov O."/>
            <person name="Chapman J."/>
            <person name="Fahey B."/>
            <person name="Gauthier M.E."/>
            <person name="Mitros T."/>
            <person name="Richards G.S."/>
            <person name="Conaco C."/>
            <person name="Dacre M."/>
            <person name="Hellsten U."/>
            <person name="Larroux C."/>
            <person name="Putnam N.H."/>
            <person name="Stanke M."/>
            <person name="Adamska M."/>
            <person name="Darling A."/>
            <person name="Degnan S.M."/>
            <person name="Oakley T.H."/>
            <person name="Plachetzki D.C."/>
            <person name="Zhai Y."/>
            <person name="Adamski M."/>
            <person name="Calcino A."/>
            <person name="Cummins S.F."/>
            <person name="Goodstein D.M."/>
            <person name="Harris C."/>
            <person name="Jackson D.J."/>
            <person name="Leys S.P."/>
            <person name="Shu S."/>
            <person name="Woodcroft B.J."/>
            <person name="Vervoort M."/>
            <person name="Kosik K.S."/>
            <person name="Manning G."/>
            <person name="Degnan B.M."/>
            <person name="Rokhsar D.S."/>
        </authorList>
    </citation>
    <scope>NUCLEOTIDE SEQUENCE [LARGE SCALE GENOMIC DNA]</scope>
</reference>
<dbReference type="KEGG" id="aqu:109583494"/>
<reference evidence="1" key="2">
    <citation type="submission" date="2024-06" db="UniProtKB">
        <authorList>
            <consortium name="EnsemblMetazoa"/>
        </authorList>
    </citation>
    <scope>IDENTIFICATION</scope>
</reference>
<name>A0AAN0JCK4_AMPQE</name>
<sequence length="258" mass="29285">MLDLDQRRLKSIEAHTGHTVAHKMIEMFNLWLDTTPKASRSRRKVLEALRKSVVGENTIADEYEKHLRDLHETTYVPLSAEAVSILRRNIQSLNEALVSPVQVSQLLYCKRCISEDTLDEMERIDQRRSLDDKKTTLLTAMQETVSSDYRKLKDIATVLFDVEETKDIGNKMMTKYKEKIPQDDDSALVQPQETAGSNEDCASDILKNHYSALSQSITEPVHMAKLLHDEVISDEVLSCVISTRGSVSDRRAVLLKAV</sequence>
<dbReference type="GeneID" id="109583494"/>
<proteinExistence type="predicted"/>
<organism evidence="1 2">
    <name type="scientific">Amphimedon queenslandica</name>
    <name type="common">Sponge</name>
    <dbReference type="NCBI Taxonomy" id="400682"/>
    <lineage>
        <taxon>Eukaryota</taxon>
        <taxon>Metazoa</taxon>
        <taxon>Porifera</taxon>
        <taxon>Demospongiae</taxon>
        <taxon>Heteroscleromorpha</taxon>
        <taxon>Haplosclerida</taxon>
        <taxon>Niphatidae</taxon>
        <taxon>Amphimedon</taxon>
    </lineage>
</organism>
<dbReference type="Proteomes" id="UP000007879">
    <property type="component" value="Unassembled WGS sequence"/>
</dbReference>
<dbReference type="AlphaFoldDB" id="A0AAN0JCK4"/>